<dbReference type="RefSeq" id="WP_100288280.1">
    <property type="nucleotide sequence ID" value="NZ_PHHA01000005.1"/>
</dbReference>
<dbReference type="Pfam" id="PF17311">
    <property type="entry name" value="DUF5358"/>
    <property type="match status" value="1"/>
</dbReference>
<sequence>MCNKGFLFITLLSLTACTFSDNSQSPIPAQFAGADYQLSDQDAKRWVIAGNQVEQCVYPNLTRIQQEHFSQEDSFIYSQYVFFYPLEDIVGRDNLQIIKNDQKSMDYVTYQRKKFKDIKAKPLDEEKCAILQKQARDDLAVVKGEYRNAMVEEDKHENKTDNGKNLEKSRFSFDILKWGIGLMLL</sequence>
<evidence type="ECO:0000313" key="2">
    <source>
        <dbReference type="Proteomes" id="UP000229329"/>
    </source>
</evidence>
<evidence type="ECO:0008006" key="3">
    <source>
        <dbReference type="Google" id="ProtNLM"/>
    </source>
</evidence>
<evidence type="ECO:0000313" key="1">
    <source>
        <dbReference type="EMBL" id="PJG85895.1"/>
    </source>
</evidence>
<comment type="caution">
    <text evidence="1">The sequence shown here is derived from an EMBL/GenBank/DDBJ whole genome shotgun (WGS) entry which is preliminary data.</text>
</comment>
<dbReference type="AlphaFoldDB" id="A0A2M8S420"/>
<proteinExistence type="predicted"/>
<keyword evidence="2" id="KW-1185">Reference proteome</keyword>
<dbReference type="Proteomes" id="UP000229329">
    <property type="component" value="Unassembled WGS sequence"/>
</dbReference>
<accession>A0A2M8S420</accession>
<dbReference type="PROSITE" id="PS51257">
    <property type="entry name" value="PROKAR_LIPOPROTEIN"/>
    <property type="match status" value="1"/>
</dbReference>
<organism evidence="1 2">
    <name type="scientific">Conservatibacter flavescens</name>
    <dbReference type="NCBI Taxonomy" id="28161"/>
    <lineage>
        <taxon>Bacteria</taxon>
        <taxon>Pseudomonadati</taxon>
        <taxon>Pseudomonadota</taxon>
        <taxon>Gammaproteobacteria</taxon>
        <taxon>Pasteurellales</taxon>
        <taxon>Pasteurellaceae</taxon>
        <taxon>Conservatibacter</taxon>
    </lineage>
</organism>
<dbReference type="EMBL" id="PHHA01000005">
    <property type="protein sequence ID" value="PJG85895.1"/>
    <property type="molecule type" value="Genomic_DNA"/>
</dbReference>
<name>A0A2M8S420_9PAST</name>
<protein>
    <recommendedName>
        <fullName evidence="3">DUF5358 domain-containing protein</fullName>
    </recommendedName>
</protein>
<dbReference type="OrthoDB" id="5687948at2"/>
<dbReference type="InterPro" id="IPR035279">
    <property type="entry name" value="DUF5358"/>
</dbReference>
<reference evidence="1 2" key="1">
    <citation type="submission" date="2017-11" db="EMBL/GenBank/DDBJ databases">
        <title>Reclassification of Bisgaard taxon 7 as Conservatibacter flavescens gen. nov., sp. nov.</title>
        <authorList>
            <person name="Christensen H."/>
        </authorList>
    </citation>
    <scope>NUCLEOTIDE SEQUENCE [LARGE SCALE GENOMIC DNA]</scope>
    <source>
        <strain evidence="1 2">7_4</strain>
    </source>
</reference>
<gene>
    <name evidence="1" type="ORF">CVP05_03950</name>
</gene>